<feature type="domain" description="PLD phosphodiesterase" evidence="1">
    <location>
        <begin position="215"/>
        <end position="242"/>
    </location>
</feature>
<evidence type="ECO:0000313" key="2">
    <source>
        <dbReference type="EMBL" id="MFC3147131.1"/>
    </source>
</evidence>
<dbReference type="SMART" id="SM00155">
    <property type="entry name" value="PLDc"/>
    <property type="match status" value="2"/>
</dbReference>
<evidence type="ECO:0000259" key="1">
    <source>
        <dbReference type="PROSITE" id="PS50035"/>
    </source>
</evidence>
<dbReference type="EMBL" id="JBHRTI010000003">
    <property type="protein sequence ID" value="MFC3147131.1"/>
    <property type="molecule type" value="Genomic_DNA"/>
</dbReference>
<dbReference type="SUPFAM" id="SSF56024">
    <property type="entry name" value="Phospholipase D/nuclease"/>
    <property type="match status" value="2"/>
</dbReference>
<dbReference type="PROSITE" id="PS50035">
    <property type="entry name" value="PLD"/>
    <property type="match status" value="2"/>
</dbReference>
<protein>
    <submittedName>
        <fullName evidence="2">Phospholipase D family protein</fullName>
    </submittedName>
</protein>
<dbReference type="PANTHER" id="PTHR21248:SF12">
    <property type="entry name" value="CARDIOLIPIN SYNTHASE C"/>
    <property type="match status" value="1"/>
</dbReference>
<accession>A0ABV7H6C9</accession>
<name>A0ABV7H6C9_9BURK</name>
<proteinExistence type="predicted"/>
<dbReference type="InterPro" id="IPR025202">
    <property type="entry name" value="PLD-like_dom"/>
</dbReference>
<organism evidence="2 3">
    <name type="scientific">Piscinibacterium candidicorallinum</name>
    <dbReference type="NCBI Taxonomy" id="1793872"/>
    <lineage>
        <taxon>Bacteria</taxon>
        <taxon>Pseudomonadati</taxon>
        <taxon>Pseudomonadota</taxon>
        <taxon>Betaproteobacteria</taxon>
        <taxon>Burkholderiales</taxon>
        <taxon>Piscinibacterium</taxon>
    </lineage>
</organism>
<gene>
    <name evidence="2" type="ORF">ACFOEN_05680</name>
</gene>
<dbReference type="CDD" id="cd09113">
    <property type="entry name" value="PLDc_ymdC_like_2"/>
    <property type="match status" value="1"/>
</dbReference>
<evidence type="ECO:0000313" key="3">
    <source>
        <dbReference type="Proteomes" id="UP001595556"/>
    </source>
</evidence>
<dbReference type="Gene3D" id="3.30.870.10">
    <property type="entry name" value="Endonuclease Chain A"/>
    <property type="match status" value="2"/>
</dbReference>
<sequence>MDLRPSTPPWLTSPQSAARRRRIGLVAALLKAALLGVLALVLLSGCAAPLPSLEGRSASMQFPLPLPAARVPGASAIGSAGAATSIPTSAPNSPFAAIRPPAGVPADHSGVVILSSPLEAYAARVLMIRAAVQSLDVQYYIWKTDTTGLLLLDELRAAAERGVRVRLLLDDNGIEGMDRVLAELDALPNLEVRLFNPFSGRSFKRLGYLSDFKRLNQRMHNKSLTVDALATLVGGRNIGDPYFGLDDEVNFADVDALALGPVAREVGAWFDQYWNSDFAYPIDRLLQHAGEAQAVEPSEPLAERVAHIKRELAAPYQDALNRSTTVQALLQQSRPLNWARVRVLSDPPSKFTGTAPERALMLDRLSTELGRAQSEVDLVSAYFVPGERGSAILAELARSGVQTRIITNSLAATDVASVHAGYARHRKALLAAGVKLYEFKPDASLQQRSGRAGLLNAARRDRALLAGRGSGAGSAASLHGKTFLVDRSRLFVGSFNLDQRSFFLNSEMGLIIDSPAVSRQVAEGLDRELAAEAYEVRLNPAGRLVWIERTPEGEQEHRTEPNASLWRRFLSWVLHWLPVEWML</sequence>
<keyword evidence="3" id="KW-1185">Reference proteome</keyword>
<comment type="caution">
    <text evidence="2">The sequence shown here is derived from an EMBL/GenBank/DDBJ whole genome shotgun (WGS) entry which is preliminary data.</text>
</comment>
<feature type="domain" description="PLD phosphodiesterase" evidence="1">
    <location>
        <begin position="474"/>
        <end position="501"/>
    </location>
</feature>
<dbReference type="PANTHER" id="PTHR21248">
    <property type="entry name" value="CARDIOLIPIN SYNTHASE"/>
    <property type="match status" value="1"/>
</dbReference>
<dbReference type="Pfam" id="PF13091">
    <property type="entry name" value="PLDc_2"/>
    <property type="match status" value="2"/>
</dbReference>
<dbReference type="Proteomes" id="UP001595556">
    <property type="component" value="Unassembled WGS sequence"/>
</dbReference>
<dbReference type="RefSeq" id="WP_377301894.1">
    <property type="nucleotide sequence ID" value="NZ_CP180191.1"/>
</dbReference>
<reference evidence="3" key="1">
    <citation type="journal article" date="2019" name="Int. J. Syst. Evol. Microbiol.">
        <title>The Global Catalogue of Microorganisms (GCM) 10K type strain sequencing project: providing services to taxonomists for standard genome sequencing and annotation.</title>
        <authorList>
            <consortium name="The Broad Institute Genomics Platform"/>
            <consortium name="The Broad Institute Genome Sequencing Center for Infectious Disease"/>
            <person name="Wu L."/>
            <person name="Ma J."/>
        </authorList>
    </citation>
    <scope>NUCLEOTIDE SEQUENCE [LARGE SCALE GENOMIC DNA]</scope>
    <source>
        <strain evidence="3">KCTC 52168</strain>
    </source>
</reference>
<dbReference type="InterPro" id="IPR001736">
    <property type="entry name" value="PLipase_D/transphosphatidylase"/>
</dbReference>
<dbReference type="CDD" id="cd09111">
    <property type="entry name" value="PLDc_ymdC_like_1"/>
    <property type="match status" value="1"/>
</dbReference>